<protein>
    <submittedName>
        <fullName evidence="1">Uncharacterized protein</fullName>
    </submittedName>
</protein>
<sequence>RTQTKETIHRLPESPVPAALDIGSSALVGRRSDVVGLLFLEHHCPGQVTDESLEPIVDHTDKQLVLKPVVPDGFSLSAMSGDNHLSGMDVKSFSNDQSASCTTLLVSRGEVETSDAVKHLWPPDVPIVPFEG</sequence>
<gene>
    <name evidence="1" type="primary">CR855327.1</name>
</gene>
<organism evidence="1">
    <name type="scientific">Nothobranchius furzeri</name>
    <name type="common">Turquoise killifish</name>
    <dbReference type="NCBI Taxonomy" id="105023"/>
    <lineage>
        <taxon>Eukaryota</taxon>
        <taxon>Metazoa</taxon>
        <taxon>Chordata</taxon>
        <taxon>Craniata</taxon>
        <taxon>Vertebrata</taxon>
        <taxon>Euteleostomi</taxon>
        <taxon>Actinopterygii</taxon>
        <taxon>Neopterygii</taxon>
        <taxon>Teleostei</taxon>
        <taxon>Neoteleostei</taxon>
        <taxon>Acanthomorphata</taxon>
        <taxon>Ovalentaria</taxon>
        <taxon>Atherinomorphae</taxon>
        <taxon>Cyprinodontiformes</taxon>
        <taxon>Nothobranchiidae</taxon>
        <taxon>Nothobranchius</taxon>
    </lineage>
</organism>
<reference evidence="1" key="2">
    <citation type="submission" date="2016-06" db="EMBL/GenBank/DDBJ databases">
        <title>The genome of a short-lived fish provides insights into sex chromosome evolution and the genetic control of aging.</title>
        <authorList>
            <person name="Reichwald K."/>
            <person name="Felder M."/>
            <person name="Petzold A."/>
            <person name="Koch P."/>
            <person name="Groth M."/>
            <person name="Platzer M."/>
        </authorList>
    </citation>
    <scope>NUCLEOTIDE SEQUENCE</scope>
    <source>
        <tissue evidence="1">Brain</tissue>
    </source>
</reference>
<name>A0A1A8U739_NOTFU</name>
<dbReference type="EMBL" id="HAEJ01003667">
    <property type="protein sequence ID" value="SBS44124.1"/>
    <property type="molecule type" value="Transcribed_RNA"/>
</dbReference>
<reference evidence="1" key="1">
    <citation type="submission" date="2016-05" db="EMBL/GenBank/DDBJ databases">
        <authorList>
            <person name="Lavstsen T."/>
            <person name="Jespersen J.S."/>
        </authorList>
    </citation>
    <scope>NUCLEOTIDE SEQUENCE</scope>
    <source>
        <tissue evidence="1">Brain</tissue>
    </source>
</reference>
<feature type="non-terminal residue" evidence="1">
    <location>
        <position position="1"/>
    </location>
</feature>
<evidence type="ECO:0000313" key="1">
    <source>
        <dbReference type="EMBL" id="SBS44124.1"/>
    </source>
</evidence>
<proteinExistence type="predicted"/>
<dbReference type="AlphaFoldDB" id="A0A1A8U739"/>
<accession>A0A1A8U739</accession>